<dbReference type="EMBL" id="JELW01000043">
    <property type="protein sequence ID" value="EXU96921.1"/>
    <property type="molecule type" value="Genomic_DNA"/>
</dbReference>
<keyword evidence="7" id="KW-0326">Glycosidase</keyword>
<feature type="binding site" evidence="12">
    <location>
        <position position="95"/>
    </location>
    <ligand>
        <name>substrate</name>
    </ligand>
</feature>
<evidence type="ECO:0000256" key="5">
    <source>
        <dbReference type="ARBA" id="ARBA00022837"/>
    </source>
</evidence>
<dbReference type="eggNOG" id="KOG0471">
    <property type="taxonomic scope" value="Eukaryota"/>
</dbReference>
<gene>
    <name evidence="15" type="ORF">X797_010004</name>
</gene>
<protein>
    <submittedName>
        <fullName evidence="15">Alpha amylase (Glycoside hydrolase family 13) domain protein</fullName>
    </submittedName>
</protein>
<feature type="binding site" evidence="10">
    <location>
        <position position="178"/>
    </location>
    <ligand>
        <name>Ca(2+)</name>
        <dbReference type="ChEBI" id="CHEBI:29108"/>
        <label>1</label>
    </ligand>
</feature>
<evidence type="ECO:0000256" key="4">
    <source>
        <dbReference type="ARBA" id="ARBA00022801"/>
    </source>
</evidence>
<dbReference type="SMART" id="SM00642">
    <property type="entry name" value="Aamy"/>
    <property type="match status" value="1"/>
</dbReference>
<evidence type="ECO:0000256" key="6">
    <source>
        <dbReference type="ARBA" id="ARBA00023277"/>
    </source>
</evidence>
<feature type="disulfide bond" evidence="11">
    <location>
        <begin position="158"/>
        <end position="171"/>
    </location>
</feature>
<proteinExistence type="inferred from homology"/>
<evidence type="ECO:0000256" key="10">
    <source>
        <dbReference type="PIRSR" id="PIRSR001024-3"/>
    </source>
</evidence>
<organism evidence="15 16">
    <name type="scientific">Metarhizium robertsii</name>
    <dbReference type="NCBI Taxonomy" id="568076"/>
    <lineage>
        <taxon>Eukaryota</taxon>
        <taxon>Fungi</taxon>
        <taxon>Dikarya</taxon>
        <taxon>Ascomycota</taxon>
        <taxon>Pezizomycotina</taxon>
        <taxon>Sordariomycetes</taxon>
        <taxon>Hypocreomycetidae</taxon>
        <taxon>Hypocreales</taxon>
        <taxon>Clavicipitaceae</taxon>
        <taxon>Metarhizium</taxon>
    </lineage>
</organism>
<feature type="signal peptide" evidence="13">
    <location>
        <begin position="1"/>
        <end position="18"/>
    </location>
</feature>
<feature type="chain" id="PRO_5001980708" evidence="13">
    <location>
        <begin position="19"/>
        <end position="461"/>
    </location>
</feature>
<dbReference type="AlphaFoldDB" id="A0A0A1UNM3"/>
<evidence type="ECO:0000256" key="2">
    <source>
        <dbReference type="ARBA" id="ARBA00008061"/>
    </source>
</evidence>
<dbReference type="OrthoDB" id="4933337at2759"/>
<comment type="similarity">
    <text evidence="2">Belongs to the glycosyl hydrolase 13 family.</text>
</comment>
<comment type="cofactor">
    <cofactor evidence="1">
        <name>Ca(2+)</name>
        <dbReference type="ChEBI" id="CHEBI:29108"/>
    </cofactor>
</comment>
<dbReference type="Proteomes" id="UP000030151">
    <property type="component" value="Unassembled WGS sequence"/>
</dbReference>
<sequence length="461" mass="50568">MKPSLPTTLTLLAQLAHAADKNAWKSRSIYFALTDRIARSSSDNGGDPCGNLGDYCGGTFQGLEGKLDYIRGMGFDAIWITPVVANAAGGYHGYWAQDLYAINAHYGSANDLKKLVDAAHEKQMYVMIDVVANHMGPSALASRQPSPLDQASSYHPPCPIDYSNQTSIENCQIANLPDLDTQSPAIRRLYRDWIQWLVREYAPDGVRIDTVKHVEHDYWAGFASAAAVYTLGEVFHGDPAYVARYAGSMPGLLNYPVYYPLTDFFQQRGHPQALVDMHDRVGAAFPDPSALGTFLDNHDNPRFLHQRGDNVALLKNALAYVLLARGVPVVYYGTEQGFAGAADPENREDLWRSGFGTGGDLYGFIGKLTGVKKAAGGLARDDHVHLFVDETAYAWSREGGRVMVLTSNIGRGHTREYCFFTRRPGGRWEGVLDGETYAADGEGRLCATVRDGAPVVFRGLM</sequence>
<evidence type="ECO:0000256" key="12">
    <source>
        <dbReference type="PIRSR" id="PIRSR001024-5"/>
    </source>
</evidence>
<feature type="binding site" evidence="12">
    <location>
        <position position="347"/>
    </location>
    <ligand>
        <name>substrate</name>
    </ligand>
</feature>
<dbReference type="PIRSF" id="PIRSF001024">
    <property type="entry name" value="Alph-amyl_fung"/>
    <property type="match status" value="1"/>
</dbReference>
<feature type="binding site" evidence="12">
    <location>
        <position position="207"/>
    </location>
    <ligand>
        <name>substrate</name>
    </ligand>
</feature>
<comment type="caution">
    <text evidence="15">The sequence shown here is derived from an EMBL/GenBank/DDBJ whole genome shotgun (WGS) entry which is preliminary data.</text>
</comment>
<feature type="binding site" evidence="12">
    <location>
        <position position="237"/>
    </location>
    <ligand>
        <name>substrate</name>
    </ligand>
</feature>
<evidence type="ECO:0000313" key="15">
    <source>
        <dbReference type="EMBL" id="EXU96921.1"/>
    </source>
</evidence>
<feature type="binding site" evidence="10">
    <location>
        <position position="213"/>
    </location>
    <ligand>
        <name>Ca(2+)</name>
        <dbReference type="ChEBI" id="CHEBI:29108"/>
        <label>1</label>
    </ligand>
</feature>
<dbReference type="InterPro" id="IPR006047">
    <property type="entry name" value="GH13_cat_dom"/>
</dbReference>
<feature type="binding site" evidence="12">
    <location>
        <position position="299"/>
    </location>
    <ligand>
        <name>substrate</name>
    </ligand>
</feature>
<keyword evidence="11" id="KW-1015">Disulfide bond</keyword>
<feature type="binding site" evidence="10">
    <location>
        <position position="133"/>
    </location>
    <ligand>
        <name>Ca(2+)</name>
        <dbReference type="ChEBI" id="CHEBI:29108"/>
        <label>1</label>
    </ligand>
</feature>
<evidence type="ECO:0000256" key="7">
    <source>
        <dbReference type="ARBA" id="ARBA00023295"/>
    </source>
</evidence>
<dbReference type="InterPro" id="IPR013777">
    <property type="entry name" value="A-amylase-like"/>
</dbReference>
<dbReference type="GO" id="GO:0005975">
    <property type="term" value="P:carbohydrate metabolic process"/>
    <property type="evidence" value="ECO:0007669"/>
    <property type="project" value="InterPro"/>
</dbReference>
<dbReference type="PANTHER" id="PTHR10357">
    <property type="entry name" value="ALPHA-AMYLASE FAMILY MEMBER"/>
    <property type="match status" value="1"/>
</dbReference>
<dbReference type="GO" id="GO:0004556">
    <property type="term" value="F:alpha-amylase activity"/>
    <property type="evidence" value="ECO:0007669"/>
    <property type="project" value="InterPro"/>
</dbReference>
<dbReference type="Pfam" id="PF00128">
    <property type="entry name" value="Alpha-amylase"/>
    <property type="match status" value="2"/>
</dbReference>
<evidence type="ECO:0000313" key="16">
    <source>
        <dbReference type="Proteomes" id="UP000030151"/>
    </source>
</evidence>
<feature type="binding site" evidence="10">
    <location>
        <position position="209"/>
    </location>
    <ligand>
        <name>Ca(2+)</name>
        <dbReference type="ChEBI" id="CHEBI:29108"/>
        <label>2</label>
    </ligand>
</feature>
<reference evidence="15 16" key="1">
    <citation type="submission" date="2014-02" db="EMBL/GenBank/DDBJ databases">
        <title>The genome sequence of the entomopathogenic fungus Metarhizium robertsii ARSEF 2575.</title>
        <authorList>
            <person name="Giuliano Garisto Donzelli B."/>
            <person name="Roe B.A."/>
            <person name="Macmil S.L."/>
            <person name="Krasnoff S.B."/>
            <person name="Gibson D.M."/>
        </authorList>
    </citation>
    <scope>NUCLEOTIDE SEQUENCE [LARGE SCALE GENOMIC DNA]</scope>
    <source>
        <strain evidence="15 16">ARSEF 2575</strain>
    </source>
</reference>
<name>A0A0A1UNM3_9HYPO</name>
<feature type="binding site" evidence="10">
    <location>
        <position position="169"/>
    </location>
    <ligand>
        <name>Ca(2+)</name>
        <dbReference type="ChEBI" id="CHEBI:29108"/>
        <label>1</label>
    </ligand>
</feature>
<keyword evidence="13" id="KW-0732">Signal</keyword>
<evidence type="ECO:0000256" key="1">
    <source>
        <dbReference type="ARBA" id="ARBA00001913"/>
    </source>
</evidence>
<accession>A0A0A1UNM3</accession>
<keyword evidence="6" id="KW-0119">Carbohydrate metabolism</keyword>
<dbReference type="Gene3D" id="3.20.20.80">
    <property type="entry name" value="Glycosidases"/>
    <property type="match status" value="1"/>
</dbReference>
<evidence type="ECO:0000256" key="8">
    <source>
        <dbReference type="PIRSR" id="PIRSR001024-1"/>
    </source>
</evidence>
<evidence type="ECO:0000256" key="3">
    <source>
        <dbReference type="ARBA" id="ARBA00022723"/>
    </source>
</evidence>
<evidence type="ECO:0000259" key="14">
    <source>
        <dbReference type="SMART" id="SM00642"/>
    </source>
</evidence>
<evidence type="ECO:0000256" key="9">
    <source>
        <dbReference type="PIRSR" id="PIRSR001024-2"/>
    </source>
</evidence>
<evidence type="ECO:0000256" key="11">
    <source>
        <dbReference type="PIRSR" id="PIRSR001024-4"/>
    </source>
</evidence>
<dbReference type="GO" id="GO:0005509">
    <property type="term" value="F:calcium ion binding"/>
    <property type="evidence" value="ECO:0007669"/>
    <property type="project" value="InterPro"/>
</dbReference>
<feature type="domain" description="Glycosyl hydrolase family 13 catalytic" evidence="14">
    <location>
        <begin position="31"/>
        <end position="372"/>
    </location>
</feature>
<feature type="active site" description="Nucleophile" evidence="8">
    <location>
        <position position="209"/>
    </location>
</feature>
<dbReference type="CDD" id="cd11319">
    <property type="entry name" value="AmyAc_euk_AmyA"/>
    <property type="match status" value="1"/>
</dbReference>
<feature type="active site" description="Proton donor" evidence="8">
    <location>
        <position position="233"/>
    </location>
</feature>
<dbReference type="InterPro" id="IPR017853">
    <property type="entry name" value="GH"/>
</dbReference>
<keyword evidence="4 15" id="KW-0378">Hydrolase</keyword>
<feature type="binding site" evidence="10">
    <location>
        <position position="233"/>
    </location>
    <ligand>
        <name>Ca(2+)</name>
        <dbReference type="ChEBI" id="CHEBI:29108"/>
        <label>2</label>
    </ligand>
</feature>
<dbReference type="HOGENOM" id="CLU_006462_7_2_1"/>
<evidence type="ECO:0000256" key="13">
    <source>
        <dbReference type="SAM" id="SignalP"/>
    </source>
</evidence>
<dbReference type="PANTHER" id="PTHR10357:SF212">
    <property type="entry name" value="ALPHA-AMYLASE"/>
    <property type="match status" value="1"/>
</dbReference>
<feature type="binding site" evidence="12">
    <location>
        <position position="134"/>
    </location>
    <ligand>
        <name>substrate</name>
    </ligand>
</feature>
<keyword evidence="5 10" id="KW-0106">Calcium</keyword>
<feature type="site" description="Transition state stabilizer" evidence="9">
    <location>
        <position position="299"/>
    </location>
</feature>
<dbReference type="SUPFAM" id="SSF51445">
    <property type="entry name" value="(Trans)glycosidases"/>
    <property type="match status" value="1"/>
</dbReference>
<keyword evidence="3 10" id="KW-0479">Metal-binding</keyword>
<dbReference type="SUPFAM" id="SSF51011">
    <property type="entry name" value="Glycosyl hydrolase domain"/>
    <property type="match status" value="1"/>
</dbReference>